<dbReference type="Proteomes" id="UP000239589">
    <property type="component" value="Unassembled WGS sequence"/>
</dbReference>
<dbReference type="AlphaFoldDB" id="A0A2S6CVJ9"/>
<keyword evidence="2 3" id="KW-0663">Pyridoxal phosphate</keyword>
<dbReference type="RefSeq" id="WP_104387525.1">
    <property type="nucleotide sequence ID" value="NZ_PGEM01000059.1"/>
</dbReference>
<dbReference type="EMBL" id="PGEM01000059">
    <property type="protein sequence ID" value="PPJ63630.1"/>
    <property type="molecule type" value="Genomic_DNA"/>
</dbReference>
<keyword evidence="4" id="KW-0808">Transferase</keyword>
<sequence length="398" mass="43606">MIPISRLSIGVAEANAASEVIQSGWIAQGKRTEKFEQLVANYVGSRHAIAVSSATTGIHLALVAAGVKAGDEVICPSYSFIATANAIVYAGATPVFVDIDPRTYNINPCLIEAAITPQTTAILPVSQVGLAADLDEIKRIAYKHKLVVVEDAAPSLGAKVKDRFVGSISDFTVFSFDARKILTTGEGGIITTNDDDAAMRLRAMRAHSASASMLSRHTSSNVVLEQYPELGYNYKMTDIAAAIGIVQMDRVEEFVAERRRLASRYAELLAEEDKIELPYEPAEYRHVFQSFTVRLRSNHSQLFVMSKMAKDLVATRRVIACHLQGIYRRQQPNLFLPESEAACNRTLLLPMFVGLTEAEQELVVKSLRSALKFSETDKGKKSASHMKISPTLPFTPAR</sequence>
<name>A0A2S6CVJ9_9CYAN</name>
<feature type="active site" description="Proton acceptor" evidence="1">
    <location>
        <position position="180"/>
    </location>
</feature>
<dbReference type="GO" id="GO:0030170">
    <property type="term" value="F:pyridoxal phosphate binding"/>
    <property type="evidence" value="ECO:0007669"/>
    <property type="project" value="TreeGrafter"/>
</dbReference>
<evidence type="ECO:0000256" key="2">
    <source>
        <dbReference type="PIRSR" id="PIRSR000390-2"/>
    </source>
</evidence>
<evidence type="ECO:0000313" key="4">
    <source>
        <dbReference type="EMBL" id="PPJ63630.1"/>
    </source>
</evidence>
<dbReference type="PANTHER" id="PTHR30244">
    <property type="entry name" value="TRANSAMINASE"/>
    <property type="match status" value="1"/>
</dbReference>
<dbReference type="Pfam" id="PF01041">
    <property type="entry name" value="DegT_DnrJ_EryC1"/>
    <property type="match status" value="1"/>
</dbReference>
<accession>A0A2S6CVJ9</accession>
<keyword evidence="4" id="KW-0032">Aminotransferase</keyword>
<comment type="caution">
    <text evidence="4">The sequence shown here is derived from an EMBL/GenBank/DDBJ whole genome shotgun (WGS) entry which is preliminary data.</text>
</comment>
<proteinExistence type="inferred from homology"/>
<protein>
    <submittedName>
        <fullName evidence="4">DegT/DnrJ/EryC1/StrS family aminotransferase</fullName>
    </submittedName>
</protein>
<dbReference type="InterPro" id="IPR015424">
    <property type="entry name" value="PyrdxlP-dep_Trfase"/>
</dbReference>
<dbReference type="CDD" id="cd00616">
    <property type="entry name" value="AHBA_syn"/>
    <property type="match status" value="1"/>
</dbReference>
<organism evidence="4 5">
    <name type="scientific">Cuspidothrix issatschenkoi CHARLIE-1</name>
    <dbReference type="NCBI Taxonomy" id="2052836"/>
    <lineage>
        <taxon>Bacteria</taxon>
        <taxon>Bacillati</taxon>
        <taxon>Cyanobacteriota</taxon>
        <taxon>Cyanophyceae</taxon>
        <taxon>Nostocales</taxon>
        <taxon>Aphanizomenonaceae</taxon>
        <taxon>Cuspidothrix</taxon>
    </lineage>
</organism>
<dbReference type="SUPFAM" id="SSF53383">
    <property type="entry name" value="PLP-dependent transferases"/>
    <property type="match status" value="1"/>
</dbReference>
<dbReference type="InterPro" id="IPR000653">
    <property type="entry name" value="DegT/StrS_aminotransferase"/>
</dbReference>
<dbReference type="PIRSF" id="PIRSF000390">
    <property type="entry name" value="PLP_StrS"/>
    <property type="match status" value="1"/>
</dbReference>
<evidence type="ECO:0000256" key="1">
    <source>
        <dbReference type="PIRSR" id="PIRSR000390-1"/>
    </source>
</evidence>
<dbReference type="Gene3D" id="3.40.640.10">
    <property type="entry name" value="Type I PLP-dependent aspartate aminotransferase-like (Major domain)"/>
    <property type="match status" value="1"/>
</dbReference>
<feature type="modified residue" description="N6-(pyridoxal phosphate)lysine" evidence="2">
    <location>
        <position position="180"/>
    </location>
</feature>
<comment type="similarity">
    <text evidence="3">Belongs to the DegT/DnrJ/EryC1 family.</text>
</comment>
<dbReference type="InterPro" id="IPR015422">
    <property type="entry name" value="PyrdxlP-dep_Trfase_small"/>
</dbReference>
<dbReference type="Gene3D" id="3.90.1150.10">
    <property type="entry name" value="Aspartate Aminotransferase, domain 1"/>
    <property type="match status" value="1"/>
</dbReference>
<reference evidence="4 5" key="1">
    <citation type="submission" date="2018-02" db="EMBL/GenBank/DDBJ databases">
        <title>Discovery of a pederin family compound in a non-symbiotic bloom-forming cyanobacterium.</title>
        <authorList>
            <person name="Kust A."/>
            <person name="Mares J."/>
            <person name="Jokela J."/>
            <person name="Urajova P."/>
            <person name="Hajek J."/>
            <person name="Saurav K."/>
            <person name="Voracova K."/>
            <person name="Fewer D.P."/>
            <person name="Haapaniemi E."/>
            <person name="Permi P."/>
            <person name="Rehakova K."/>
            <person name="Sivonen K."/>
            <person name="Hrouzek P."/>
        </authorList>
    </citation>
    <scope>NUCLEOTIDE SEQUENCE [LARGE SCALE GENOMIC DNA]</scope>
    <source>
        <strain evidence="4 5">CHARLIE-1</strain>
    </source>
</reference>
<evidence type="ECO:0000256" key="3">
    <source>
        <dbReference type="RuleBase" id="RU004508"/>
    </source>
</evidence>
<dbReference type="GO" id="GO:0000271">
    <property type="term" value="P:polysaccharide biosynthetic process"/>
    <property type="evidence" value="ECO:0007669"/>
    <property type="project" value="TreeGrafter"/>
</dbReference>
<keyword evidence="5" id="KW-1185">Reference proteome</keyword>
<dbReference type="GO" id="GO:0008483">
    <property type="term" value="F:transaminase activity"/>
    <property type="evidence" value="ECO:0007669"/>
    <property type="project" value="UniProtKB-KW"/>
</dbReference>
<dbReference type="InterPro" id="IPR015421">
    <property type="entry name" value="PyrdxlP-dep_Trfase_major"/>
</dbReference>
<evidence type="ECO:0000313" key="5">
    <source>
        <dbReference type="Proteomes" id="UP000239589"/>
    </source>
</evidence>
<dbReference type="PANTHER" id="PTHR30244:SF34">
    <property type="entry name" value="DTDP-4-AMINO-4,6-DIDEOXYGALACTOSE TRANSAMINASE"/>
    <property type="match status" value="1"/>
</dbReference>
<gene>
    <name evidence="4" type="ORF">CUN59_08970</name>
</gene>